<proteinExistence type="predicted"/>
<dbReference type="EMBL" id="BARU01032179">
    <property type="protein sequence ID" value="GAH68112.1"/>
    <property type="molecule type" value="Genomic_DNA"/>
</dbReference>
<sequence length="97" mass="11811">MKIPESFKAELQLREQKRKEEELEKVEEEERYQEHLKKHMQEEKRKEKSKIEICKKIFDWKDEFLRTEEGIKLINQSDGELWVFSGNHAITNKFSGD</sequence>
<accession>X1HFB7</accession>
<gene>
    <name evidence="2" type="ORF">S03H2_50787</name>
</gene>
<dbReference type="AlphaFoldDB" id="X1HFB7"/>
<evidence type="ECO:0000256" key="1">
    <source>
        <dbReference type="SAM" id="Coils"/>
    </source>
</evidence>
<protein>
    <submittedName>
        <fullName evidence="2">Uncharacterized protein</fullName>
    </submittedName>
</protein>
<reference evidence="2" key="1">
    <citation type="journal article" date="2014" name="Front. Microbiol.">
        <title>High frequency of phylogenetically diverse reductive dehalogenase-homologous genes in deep subseafloor sedimentary metagenomes.</title>
        <authorList>
            <person name="Kawai M."/>
            <person name="Futagami T."/>
            <person name="Toyoda A."/>
            <person name="Takaki Y."/>
            <person name="Nishi S."/>
            <person name="Hori S."/>
            <person name="Arai W."/>
            <person name="Tsubouchi T."/>
            <person name="Morono Y."/>
            <person name="Uchiyama I."/>
            <person name="Ito T."/>
            <person name="Fujiyama A."/>
            <person name="Inagaki F."/>
            <person name="Takami H."/>
        </authorList>
    </citation>
    <scope>NUCLEOTIDE SEQUENCE</scope>
    <source>
        <strain evidence="2">Expedition CK06-06</strain>
    </source>
</reference>
<feature type="coiled-coil region" evidence="1">
    <location>
        <begin position="9"/>
        <end position="46"/>
    </location>
</feature>
<name>X1HFB7_9ZZZZ</name>
<organism evidence="2">
    <name type="scientific">marine sediment metagenome</name>
    <dbReference type="NCBI Taxonomy" id="412755"/>
    <lineage>
        <taxon>unclassified sequences</taxon>
        <taxon>metagenomes</taxon>
        <taxon>ecological metagenomes</taxon>
    </lineage>
</organism>
<comment type="caution">
    <text evidence="2">The sequence shown here is derived from an EMBL/GenBank/DDBJ whole genome shotgun (WGS) entry which is preliminary data.</text>
</comment>
<keyword evidence="1" id="KW-0175">Coiled coil</keyword>
<evidence type="ECO:0000313" key="2">
    <source>
        <dbReference type="EMBL" id="GAH68112.1"/>
    </source>
</evidence>
<feature type="non-terminal residue" evidence="2">
    <location>
        <position position="97"/>
    </location>
</feature>